<dbReference type="GO" id="GO:0003677">
    <property type="term" value="F:DNA binding"/>
    <property type="evidence" value="ECO:0007669"/>
    <property type="project" value="UniProtKB-KW"/>
</dbReference>
<protein>
    <submittedName>
        <fullName evidence="6">DNA-binding transcriptional regulator, LysR family</fullName>
    </submittedName>
</protein>
<sequence length="311" mass="32983">MKASTDKLNINFRHLRALHAIAAQGTFAAAAESLGVVPSALSELMRQLEADIGAPLFDRRTRPPSITPLGRDFLADTAPLVSGMDRAIDRLSARAGLESGTLHIGASPSAISELLAPVLADFLAGRSGLQCLLHDDIAERLAQMVAEGRLDIAIAGRAKHSADLRQRGILRDEIGLACPAGHAFAGCDAVRLDEIDAASLIGLDAQAGTQQLLTDCAAIPRAFLAPQLRAHSTIAQLCMVRAGLGVALLPRNAVLLFRDPQIRFVPVGGLDLWRSLYLLEPARRPLTEAARAFVATLEQRVPALTESATAP</sequence>
<evidence type="ECO:0000313" key="6">
    <source>
        <dbReference type="EMBL" id="SEJ99873.1"/>
    </source>
</evidence>
<evidence type="ECO:0000313" key="7">
    <source>
        <dbReference type="Proteomes" id="UP000182932"/>
    </source>
</evidence>
<dbReference type="InterPro" id="IPR000847">
    <property type="entry name" value="LysR_HTH_N"/>
</dbReference>
<evidence type="ECO:0000256" key="4">
    <source>
        <dbReference type="ARBA" id="ARBA00023163"/>
    </source>
</evidence>
<dbReference type="GO" id="GO:0005829">
    <property type="term" value="C:cytosol"/>
    <property type="evidence" value="ECO:0007669"/>
    <property type="project" value="TreeGrafter"/>
</dbReference>
<keyword evidence="2" id="KW-0805">Transcription regulation</keyword>
<comment type="caution">
    <text evidence="6">The sequence shown here is derived from an EMBL/GenBank/DDBJ whole genome shotgun (WGS) entry which is preliminary data.</text>
</comment>
<proteinExistence type="inferred from homology"/>
<dbReference type="InterPro" id="IPR036390">
    <property type="entry name" value="WH_DNA-bd_sf"/>
</dbReference>
<dbReference type="Gene3D" id="3.40.190.290">
    <property type="match status" value="1"/>
</dbReference>
<dbReference type="InterPro" id="IPR050950">
    <property type="entry name" value="HTH-type_LysR_regulators"/>
</dbReference>
<dbReference type="SUPFAM" id="SSF53850">
    <property type="entry name" value="Periplasmic binding protein-like II"/>
    <property type="match status" value="1"/>
</dbReference>
<dbReference type="PANTHER" id="PTHR30419">
    <property type="entry name" value="HTH-TYPE TRANSCRIPTIONAL REGULATOR YBHD"/>
    <property type="match status" value="1"/>
</dbReference>
<dbReference type="GO" id="GO:0003700">
    <property type="term" value="F:DNA-binding transcription factor activity"/>
    <property type="evidence" value="ECO:0007669"/>
    <property type="project" value="InterPro"/>
</dbReference>
<reference evidence="6 7" key="1">
    <citation type="submission" date="2016-10" db="EMBL/GenBank/DDBJ databases">
        <authorList>
            <person name="Varghese N."/>
            <person name="Submissions S."/>
        </authorList>
    </citation>
    <scope>NUCLEOTIDE SEQUENCE [LARGE SCALE GENOMIC DNA]</scope>
    <source>
        <strain evidence="6 7">FF3</strain>
    </source>
</reference>
<dbReference type="Pfam" id="PF03466">
    <property type="entry name" value="LysR_substrate"/>
    <property type="match status" value="1"/>
</dbReference>
<dbReference type="AlphaFoldDB" id="A0A975WDD3"/>
<evidence type="ECO:0000256" key="1">
    <source>
        <dbReference type="ARBA" id="ARBA00009437"/>
    </source>
</evidence>
<evidence type="ECO:0000256" key="2">
    <source>
        <dbReference type="ARBA" id="ARBA00023015"/>
    </source>
</evidence>
<organism evidence="6 7">
    <name type="scientific">Marinovum algicola</name>
    <dbReference type="NCBI Taxonomy" id="42444"/>
    <lineage>
        <taxon>Bacteria</taxon>
        <taxon>Pseudomonadati</taxon>
        <taxon>Pseudomonadota</taxon>
        <taxon>Alphaproteobacteria</taxon>
        <taxon>Rhodobacterales</taxon>
        <taxon>Roseobacteraceae</taxon>
        <taxon>Marinovum</taxon>
    </lineage>
</organism>
<gene>
    <name evidence="6" type="ORF">SAMN04487940_11747</name>
</gene>
<dbReference type="SUPFAM" id="SSF46785">
    <property type="entry name" value="Winged helix' DNA-binding domain"/>
    <property type="match status" value="1"/>
</dbReference>
<dbReference type="InterPro" id="IPR005119">
    <property type="entry name" value="LysR_subst-bd"/>
</dbReference>
<evidence type="ECO:0000259" key="5">
    <source>
        <dbReference type="PROSITE" id="PS50931"/>
    </source>
</evidence>
<comment type="similarity">
    <text evidence="1">Belongs to the LysR transcriptional regulatory family.</text>
</comment>
<dbReference type="Proteomes" id="UP000182932">
    <property type="component" value="Unassembled WGS sequence"/>
</dbReference>
<dbReference type="InterPro" id="IPR036388">
    <property type="entry name" value="WH-like_DNA-bd_sf"/>
</dbReference>
<dbReference type="EMBL" id="FNYY01000017">
    <property type="protein sequence ID" value="SEJ99873.1"/>
    <property type="molecule type" value="Genomic_DNA"/>
</dbReference>
<dbReference type="Gene3D" id="1.10.10.10">
    <property type="entry name" value="Winged helix-like DNA-binding domain superfamily/Winged helix DNA-binding domain"/>
    <property type="match status" value="1"/>
</dbReference>
<dbReference type="Pfam" id="PF00126">
    <property type="entry name" value="HTH_1"/>
    <property type="match status" value="1"/>
</dbReference>
<keyword evidence="4" id="KW-0804">Transcription</keyword>
<accession>A0A975WDD3</accession>
<dbReference type="PROSITE" id="PS50931">
    <property type="entry name" value="HTH_LYSR"/>
    <property type="match status" value="1"/>
</dbReference>
<keyword evidence="7" id="KW-1185">Reference proteome</keyword>
<evidence type="ECO:0000256" key="3">
    <source>
        <dbReference type="ARBA" id="ARBA00023125"/>
    </source>
</evidence>
<dbReference type="CDD" id="cd05466">
    <property type="entry name" value="PBP2_LTTR_substrate"/>
    <property type="match status" value="1"/>
</dbReference>
<feature type="domain" description="HTH lysR-type" evidence="5">
    <location>
        <begin position="10"/>
        <end position="67"/>
    </location>
</feature>
<keyword evidence="3 6" id="KW-0238">DNA-binding</keyword>
<name>A0A975WDD3_9RHOB</name>